<dbReference type="Gene3D" id="3.30.160.380">
    <property type="entry name" value="Dicer dimerisation domain"/>
    <property type="match status" value="1"/>
</dbReference>
<evidence type="ECO:0000313" key="19">
    <source>
        <dbReference type="EMBL" id="KAK9805378.1"/>
    </source>
</evidence>
<keyword evidence="4" id="KW-0479">Metal-binding</keyword>
<reference evidence="19 20" key="1">
    <citation type="journal article" date="2024" name="Nat. Commun.">
        <title>Phylogenomics reveals the evolutionary origins of lichenization in chlorophyte algae.</title>
        <authorList>
            <person name="Puginier C."/>
            <person name="Libourel C."/>
            <person name="Otte J."/>
            <person name="Skaloud P."/>
            <person name="Haon M."/>
            <person name="Grisel S."/>
            <person name="Petersen M."/>
            <person name="Berrin J.G."/>
            <person name="Delaux P.M."/>
            <person name="Dal Grande F."/>
            <person name="Keller J."/>
        </authorList>
    </citation>
    <scope>NUCLEOTIDE SEQUENCE [LARGE SCALE GENOMIC DNA]</scope>
    <source>
        <strain evidence="19 20">SAG 2036</strain>
    </source>
</reference>
<name>A0AAW1PAD7_9CHLO</name>
<keyword evidence="5" id="KW-0677">Repeat</keyword>
<keyword evidence="6" id="KW-0547">Nucleotide-binding</keyword>
<dbReference type="SMART" id="SM00487">
    <property type="entry name" value="DEXDc"/>
    <property type="match status" value="1"/>
</dbReference>
<feature type="region of interest" description="Disordered" evidence="14">
    <location>
        <begin position="958"/>
        <end position="978"/>
    </location>
</feature>
<dbReference type="Pfam" id="PF00270">
    <property type="entry name" value="DEAD"/>
    <property type="match status" value="1"/>
</dbReference>
<evidence type="ECO:0008006" key="21">
    <source>
        <dbReference type="Google" id="ProtNLM"/>
    </source>
</evidence>
<dbReference type="GO" id="GO:0003723">
    <property type="term" value="F:RNA binding"/>
    <property type="evidence" value="ECO:0007669"/>
    <property type="project" value="InterPro"/>
</dbReference>
<dbReference type="Gene3D" id="2.170.260.10">
    <property type="entry name" value="paz domain"/>
    <property type="match status" value="1"/>
</dbReference>
<dbReference type="InterPro" id="IPR000999">
    <property type="entry name" value="RNase_III_dom"/>
</dbReference>
<dbReference type="InterPro" id="IPR038248">
    <property type="entry name" value="Dicer_dimer_sf"/>
</dbReference>
<keyword evidence="7" id="KW-0255">Endonuclease</keyword>
<feature type="domain" description="PAZ" evidence="16">
    <location>
        <begin position="985"/>
        <end position="1118"/>
    </location>
</feature>
<dbReference type="Pfam" id="PF00636">
    <property type="entry name" value="Ribonuclease_3"/>
    <property type="match status" value="2"/>
</dbReference>
<proteinExistence type="inferred from homology"/>
<dbReference type="InterPro" id="IPR011545">
    <property type="entry name" value="DEAD/DEAH_box_helicase_dom"/>
</dbReference>
<sequence length="1614" mass="177296">MEEGETLAPDPPANDEHLLVAPAAPAPSASAEGLKAFARARKYQRELFEAACKSNVVAFLDTGAGKTLISVMLIRQKMDELTDNTGPGKRLTVFLAPKVDLVIQQAQVIRFHTSLQVGHYVGSMGVDFWNLQQWLEQFAKQDVLVMTYQILLNILQAAFITLDKIHLLVVDECHHVRKGNAVNIIMQEYYHNPEVQGRRPHVFGMTASPLDQKSSGMDRTRAFFDELESNMAAKVMTVADRTELESVVPRPTEQTLPYPGTVVNAAIYEGLVQLQGICRRLEGTSNLVQQQMQVNDQRRAGLDSLGIAMDREKRSTESGAWARSLQGIGHILETLGPFCATVALKEVLTPSSRRNRMDKLAQQSSEALKLGAFLDSDSEDELNDLSEDVWWVGAAKALPLAPCNADEAAALVEACTAAAQLFSDLMLSHLPFKPKIAAVVQLEGLRWAEARQRIVEALNQALLLIPPQRLELDVDATIAAMQRTGPGVPENASTMAPLVSPKAAMLVCHLGLYKDLAEAPASESATSAEPPWSGIVFAKRRLAVVALHRLVDTLPRLSFLRSRPIMGHGGRLAATSLTTKKQQEVLLALKRGELNLLLSTSVTEEGLDLTRCRLVVRFDLPDRPVDYIQSRGRARARNSRMVLMVEDGNVQQQTLIDDVRRCEDQMRAEALRRRLEESRRVHYEDSEDSNDEGTPSQPGLLGSRVRRLEYCVHSTGARVSLSNAKSLLFDFCHKLPSDRYASGVMRPRFSTRMLSGPPSAANPESEFQHSMPGSALLPNALPNGHSAGRSRHAHHQRQAAHTAAIGKKRKRADLSATKGRKALRTASAKAKGQTFIRAKQKSCFQTQIFLPNNCPVQWAQGIPQPKRSLAVGAACVQAIKLLHKAGAMSDNLADLDTSRELGQALGLLVPRHLPQDLPSFALPLLGGIKALGTLVYMGPIHLTGSQITQVLKFHNSMCKSSSHHKPSSSGSHPAQREDIADERVPVNVTACKQESLAAFLEDAILVTTYDHSMYMYRGMEYGMCPSMLMPADARPAEPAAGSAAEAANARARALGTIEQMTFLEYYRKRWNITDIDPTQPLVRVLSKDSRFTDAQNGNEGAGREKHIYLIPQLVRVHPLRAGAVGAGKRLLPRLLWQVHMLVLAAELRTQLMTSMQSLQQSSAAIQPPSLDRMVEALTPQSCQEQHSYERLENLGDAFIKYSTCLSLFTTFPRAHEGQLTARKDRLVSNENLARIGLRLGLEAYIALPWKAYSFPDGCLAVQGRHMRIKVVADCVEALVGAFFIEGGEPAGFAFVCGALGLLPPLPPLPPPQDIPSDVNSQSLRGLEEVLGWSFRDARLAREACTHCSWPDSACPSYQRLEFLGDALIDLCVTRYFVTTFRNVTPGRMHDLRSASVNNTRMSCAAASRRLHTFLRYMSSQLFGDITRFMGGLHAAVKRNKATLLEANNVLLRLGLHGGAEDEKRRAKLTLEAKRKVYDQTVVEAGFGECDISGAPKVLGDIVESLAAAVYLDAGRDLEAMWRIFGDMLSPLPKPDTVPLHPVRDLLERANQAGLSCRFLAEPCARDGSTSIVAVVDGKALARSDGAPNIKTARLLAARAALENWKDAPALRTRY</sequence>
<keyword evidence="3" id="KW-0540">Nuclease</keyword>
<dbReference type="PROSITE" id="PS51192">
    <property type="entry name" value="HELICASE_ATP_BIND_1"/>
    <property type="match status" value="1"/>
</dbReference>
<comment type="cofactor">
    <cofactor evidence="1">
        <name>Mn(2+)</name>
        <dbReference type="ChEBI" id="CHEBI:29035"/>
    </cofactor>
</comment>
<evidence type="ECO:0000256" key="6">
    <source>
        <dbReference type="ARBA" id="ARBA00022741"/>
    </source>
</evidence>
<dbReference type="GO" id="GO:0046872">
    <property type="term" value="F:metal ion binding"/>
    <property type="evidence" value="ECO:0007669"/>
    <property type="project" value="UniProtKB-KW"/>
</dbReference>
<dbReference type="InterPro" id="IPR036389">
    <property type="entry name" value="RNase_III_sf"/>
</dbReference>
<dbReference type="Proteomes" id="UP001465755">
    <property type="component" value="Unassembled WGS sequence"/>
</dbReference>
<feature type="compositionally biased region" description="Basic residues" evidence="14">
    <location>
        <begin position="788"/>
        <end position="798"/>
    </location>
</feature>
<dbReference type="PROSITE" id="PS50142">
    <property type="entry name" value="RNASE_3_2"/>
    <property type="match status" value="2"/>
</dbReference>
<comment type="cofactor">
    <cofactor evidence="2">
        <name>Mg(2+)</name>
        <dbReference type="ChEBI" id="CHEBI:18420"/>
    </cofactor>
</comment>
<dbReference type="PANTHER" id="PTHR14950">
    <property type="entry name" value="DICER-RELATED"/>
    <property type="match status" value="1"/>
</dbReference>
<dbReference type="SUPFAM" id="SSF69065">
    <property type="entry name" value="RNase III domain-like"/>
    <property type="match status" value="2"/>
</dbReference>
<feature type="domain" description="RNase III" evidence="15">
    <location>
        <begin position="1175"/>
        <end position="1287"/>
    </location>
</feature>
<dbReference type="InterPro" id="IPR005034">
    <property type="entry name" value="Dicer_dimerisation"/>
</dbReference>
<feature type="region of interest" description="Disordered" evidence="14">
    <location>
        <begin position="678"/>
        <end position="701"/>
    </location>
</feature>
<feature type="domain" description="Helicase C-terminal" evidence="18">
    <location>
        <begin position="512"/>
        <end position="687"/>
    </location>
</feature>
<evidence type="ECO:0000256" key="2">
    <source>
        <dbReference type="ARBA" id="ARBA00001946"/>
    </source>
</evidence>
<dbReference type="EMBL" id="JALJOQ010000044">
    <property type="protein sequence ID" value="KAK9805378.1"/>
    <property type="molecule type" value="Genomic_DNA"/>
</dbReference>
<evidence type="ECO:0000256" key="13">
    <source>
        <dbReference type="ARBA" id="ARBA00035116"/>
    </source>
</evidence>
<comment type="caution">
    <text evidence="19">The sequence shown here is derived from an EMBL/GenBank/DDBJ whole genome shotgun (WGS) entry which is preliminary data.</text>
</comment>
<evidence type="ECO:0000256" key="5">
    <source>
        <dbReference type="ARBA" id="ARBA00022737"/>
    </source>
</evidence>
<dbReference type="SMART" id="SM00949">
    <property type="entry name" value="PAZ"/>
    <property type="match status" value="1"/>
</dbReference>
<feature type="domain" description="RNase III" evidence="15">
    <location>
        <begin position="1323"/>
        <end position="1514"/>
    </location>
</feature>
<dbReference type="PROSITE" id="PS51194">
    <property type="entry name" value="HELICASE_CTER"/>
    <property type="match status" value="1"/>
</dbReference>
<dbReference type="InterPro" id="IPR003100">
    <property type="entry name" value="PAZ_dom"/>
</dbReference>
<dbReference type="InterPro" id="IPR001650">
    <property type="entry name" value="Helicase_C-like"/>
</dbReference>
<comment type="similarity">
    <text evidence="13">Belongs to the helicase family. Dicer subfamily.</text>
</comment>
<evidence type="ECO:0000256" key="1">
    <source>
        <dbReference type="ARBA" id="ARBA00001936"/>
    </source>
</evidence>
<dbReference type="InterPro" id="IPR027417">
    <property type="entry name" value="P-loop_NTPase"/>
</dbReference>
<dbReference type="Gene3D" id="1.10.1520.10">
    <property type="entry name" value="Ribonuclease III domain"/>
    <property type="match status" value="2"/>
</dbReference>
<dbReference type="GO" id="GO:0005524">
    <property type="term" value="F:ATP binding"/>
    <property type="evidence" value="ECO:0007669"/>
    <property type="project" value="UniProtKB-KW"/>
</dbReference>
<keyword evidence="12" id="KW-0464">Manganese</keyword>
<evidence type="ECO:0000259" key="17">
    <source>
        <dbReference type="PROSITE" id="PS51192"/>
    </source>
</evidence>
<feature type="region of interest" description="Disordered" evidence="14">
    <location>
        <begin position="753"/>
        <end position="826"/>
    </location>
</feature>
<accession>A0AAW1PAD7</accession>
<evidence type="ECO:0000259" key="15">
    <source>
        <dbReference type="PROSITE" id="PS50142"/>
    </source>
</evidence>
<dbReference type="Pfam" id="PF03368">
    <property type="entry name" value="Dicer_dimer"/>
    <property type="match status" value="1"/>
</dbReference>
<dbReference type="CDD" id="cd00593">
    <property type="entry name" value="RIBOc"/>
    <property type="match status" value="2"/>
</dbReference>
<dbReference type="InterPro" id="IPR036085">
    <property type="entry name" value="PAZ_dom_sf"/>
</dbReference>
<evidence type="ECO:0000256" key="12">
    <source>
        <dbReference type="ARBA" id="ARBA00023211"/>
    </source>
</evidence>
<evidence type="ECO:0000256" key="11">
    <source>
        <dbReference type="ARBA" id="ARBA00022842"/>
    </source>
</evidence>
<evidence type="ECO:0000256" key="7">
    <source>
        <dbReference type="ARBA" id="ARBA00022759"/>
    </source>
</evidence>
<organism evidence="19 20">
    <name type="scientific">Symbiochloris irregularis</name>
    <dbReference type="NCBI Taxonomy" id="706552"/>
    <lineage>
        <taxon>Eukaryota</taxon>
        <taxon>Viridiplantae</taxon>
        <taxon>Chlorophyta</taxon>
        <taxon>core chlorophytes</taxon>
        <taxon>Trebouxiophyceae</taxon>
        <taxon>Trebouxiales</taxon>
        <taxon>Trebouxiaceae</taxon>
        <taxon>Symbiochloris</taxon>
    </lineage>
</organism>
<dbReference type="SUPFAM" id="SSF101690">
    <property type="entry name" value="PAZ domain"/>
    <property type="match status" value="1"/>
</dbReference>
<dbReference type="GO" id="GO:0006396">
    <property type="term" value="P:RNA processing"/>
    <property type="evidence" value="ECO:0007669"/>
    <property type="project" value="InterPro"/>
</dbReference>
<dbReference type="CDD" id="cd18034">
    <property type="entry name" value="DEXHc_dicer"/>
    <property type="match status" value="1"/>
</dbReference>
<keyword evidence="9" id="KW-0347">Helicase</keyword>
<evidence type="ECO:0000256" key="14">
    <source>
        <dbReference type="SAM" id="MobiDB-lite"/>
    </source>
</evidence>
<dbReference type="GO" id="GO:0004386">
    <property type="term" value="F:helicase activity"/>
    <property type="evidence" value="ECO:0007669"/>
    <property type="project" value="UniProtKB-KW"/>
</dbReference>
<evidence type="ECO:0000259" key="18">
    <source>
        <dbReference type="PROSITE" id="PS51194"/>
    </source>
</evidence>
<dbReference type="PANTHER" id="PTHR14950:SF37">
    <property type="entry name" value="ENDORIBONUCLEASE DICER"/>
    <property type="match status" value="1"/>
</dbReference>
<protein>
    <recommendedName>
        <fullName evidence="21">Dicer-like protein 1</fullName>
    </recommendedName>
</protein>
<keyword evidence="8" id="KW-0378">Hydrolase</keyword>
<dbReference type="Gene3D" id="3.40.50.300">
    <property type="entry name" value="P-loop containing nucleotide triphosphate hydrolases"/>
    <property type="match status" value="2"/>
</dbReference>
<dbReference type="Pfam" id="PF00271">
    <property type="entry name" value="Helicase_C"/>
    <property type="match status" value="1"/>
</dbReference>
<gene>
    <name evidence="19" type="ORF">WJX73_008442</name>
</gene>
<dbReference type="PROSITE" id="PS00517">
    <property type="entry name" value="RNASE_3_1"/>
    <property type="match status" value="1"/>
</dbReference>
<dbReference type="PROSITE" id="PS50821">
    <property type="entry name" value="PAZ"/>
    <property type="match status" value="1"/>
</dbReference>
<keyword evidence="20" id="KW-1185">Reference proteome</keyword>
<evidence type="ECO:0000256" key="10">
    <source>
        <dbReference type="ARBA" id="ARBA00022840"/>
    </source>
</evidence>
<keyword evidence="10" id="KW-0067">ATP-binding</keyword>
<feature type="domain" description="Helicase ATP-binding" evidence="17">
    <location>
        <begin position="47"/>
        <end position="227"/>
    </location>
</feature>
<evidence type="ECO:0000256" key="9">
    <source>
        <dbReference type="ARBA" id="ARBA00022806"/>
    </source>
</evidence>
<keyword evidence="11" id="KW-0460">Magnesium</keyword>
<evidence type="ECO:0000259" key="16">
    <source>
        <dbReference type="PROSITE" id="PS50821"/>
    </source>
</evidence>
<evidence type="ECO:0000256" key="8">
    <source>
        <dbReference type="ARBA" id="ARBA00022801"/>
    </source>
</evidence>
<evidence type="ECO:0000256" key="3">
    <source>
        <dbReference type="ARBA" id="ARBA00022722"/>
    </source>
</evidence>
<dbReference type="SMART" id="SM00535">
    <property type="entry name" value="RIBOc"/>
    <property type="match status" value="2"/>
</dbReference>
<dbReference type="SUPFAM" id="SSF52540">
    <property type="entry name" value="P-loop containing nucleoside triphosphate hydrolases"/>
    <property type="match status" value="1"/>
</dbReference>
<dbReference type="InterPro" id="IPR014001">
    <property type="entry name" value="Helicase_ATP-bd"/>
</dbReference>
<evidence type="ECO:0000256" key="4">
    <source>
        <dbReference type="ARBA" id="ARBA00022723"/>
    </source>
</evidence>
<evidence type="ECO:0000313" key="20">
    <source>
        <dbReference type="Proteomes" id="UP001465755"/>
    </source>
</evidence>
<dbReference type="SMART" id="SM00490">
    <property type="entry name" value="HELICc"/>
    <property type="match status" value="1"/>
</dbReference>
<dbReference type="GO" id="GO:0004525">
    <property type="term" value="F:ribonuclease III activity"/>
    <property type="evidence" value="ECO:0007669"/>
    <property type="project" value="InterPro"/>
</dbReference>